<evidence type="ECO:0000313" key="2">
    <source>
        <dbReference type="Proteomes" id="UP000223913"/>
    </source>
</evidence>
<dbReference type="Gene3D" id="2.40.160.130">
    <property type="entry name" value="Capsule assembly protein Wzi"/>
    <property type="match status" value="1"/>
</dbReference>
<comment type="caution">
    <text evidence="1">The sequence shown here is derived from an EMBL/GenBank/DDBJ whole genome shotgun (WGS) entry which is preliminary data.</text>
</comment>
<evidence type="ECO:0000313" key="1">
    <source>
        <dbReference type="EMBL" id="PHN07131.1"/>
    </source>
</evidence>
<evidence type="ECO:0008006" key="3">
    <source>
        <dbReference type="Google" id="ProtNLM"/>
    </source>
</evidence>
<dbReference type="InterPro" id="IPR038636">
    <property type="entry name" value="Wzi_sf"/>
</dbReference>
<dbReference type="RefSeq" id="WP_099149466.1">
    <property type="nucleotide sequence ID" value="NZ_PDUD01000011.1"/>
</dbReference>
<name>A0A2D0NF43_FLAN2</name>
<dbReference type="Proteomes" id="UP000223913">
    <property type="component" value="Unassembled WGS sequence"/>
</dbReference>
<sequence length="590" mass="68464">MKHIILSLLAFSLCFTITGQSSILPLGNRAYHILDRLEITTGVESSFHSTLKPYTRRQVTAYANAVDTAQIALGLSNRYDLFYIFRDNNEWLAAAPFPTRIGGQREPISNQEGLTQVEASYEDSHYTLSRKPILKYFYRSPANLFEVNEKYFHLRVNPLFHFSLANAQNDPQPIFLNRRGVAVRGGVDDRIYFSFDILETQARFPNYVNNYVDKYRALPGQGFLKSYRSVVFDIDRGYDFLNGQGYVGFNFTPHVGLQFGYGRNFIGDGYRSLLLSDFANNYLYLKLNWQVGRFHYQNLFTELTQGTPRTVAGDRLLPKKYMAAHFLSYNITRNFNVGLFEAVTFSRENRFEFHYLLPVMFYRTLEQGLGSPDNVMIGLTSKLNLWKRFQLYGQLVFDEFKFEELVLDNQGWWGNKVGTQLGLKYINALGIDHLDAQIEYNSVLPFTYTHNEALANYVHYNQQLAHPLGANFREWVLLLRHQFLKRFEWEARLISANYGEDDENSNFGSNLLLPSNTRTTAEYGNEIGQGISTQTLIFGLDISYRLAHNIYLDLNYFYRNKNSEQDPLDLRTQYLGGGIRINLDRMRMDF</sequence>
<accession>A0A2D0NF43</accession>
<reference evidence="1 2" key="1">
    <citation type="submission" date="2017-10" db="EMBL/GenBank/DDBJ databases">
        <title>The draft genome sequence of Lewinella nigricans NBRC 102662.</title>
        <authorList>
            <person name="Wang K."/>
        </authorList>
    </citation>
    <scope>NUCLEOTIDE SEQUENCE [LARGE SCALE GENOMIC DNA]</scope>
    <source>
        <strain evidence="1 2">NBRC 102662</strain>
    </source>
</reference>
<gene>
    <name evidence="1" type="ORF">CRP01_07840</name>
</gene>
<dbReference type="OrthoDB" id="9808260at2"/>
<organism evidence="1 2">
    <name type="scientific">Flavilitoribacter nigricans (strain ATCC 23147 / DSM 23189 / NBRC 102662 / NCIMB 1420 / SS-2)</name>
    <name type="common">Lewinella nigricans</name>
    <dbReference type="NCBI Taxonomy" id="1122177"/>
    <lineage>
        <taxon>Bacteria</taxon>
        <taxon>Pseudomonadati</taxon>
        <taxon>Bacteroidota</taxon>
        <taxon>Saprospiria</taxon>
        <taxon>Saprospirales</taxon>
        <taxon>Lewinellaceae</taxon>
        <taxon>Flavilitoribacter</taxon>
    </lineage>
</organism>
<protein>
    <recommendedName>
        <fullName evidence="3">Capsule assembly Wzi family protein</fullName>
    </recommendedName>
</protein>
<dbReference type="InterPro" id="IPR026950">
    <property type="entry name" value="Caps_assemb_Wzi"/>
</dbReference>
<dbReference type="AlphaFoldDB" id="A0A2D0NF43"/>
<keyword evidence="2" id="KW-1185">Reference proteome</keyword>
<dbReference type="Pfam" id="PF14052">
    <property type="entry name" value="Caps_assemb_Wzi"/>
    <property type="match status" value="1"/>
</dbReference>
<proteinExistence type="predicted"/>
<dbReference type="EMBL" id="PDUD01000011">
    <property type="protein sequence ID" value="PHN07131.1"/>
    <property type="molecule type" value="Genomic_DNA"/>
</dbReference>